<comment type="caution">
    <text evidence="2">The sequence shown here is derived from an EMBL/GenBank/DDBJ whole genome shotgun (WGS) entry which is preliminary data.</text>
</comment>
<dbReference type="PANTHER" id="PTHR33710:SF13">
    <property type="entry name" value="ENDONUCLEASE_EXONUCLEASE_PHOSPHATASE FAMILY PROTEIN"/>
    <property type="match status" value="1"/>
</dbReference>
<reference evidence="2" key="1">
    <citation type="submission" date="2022-07" db="EMBL/GenBank/DDBJ databases">
        <authorList>
            <person name="Macas J."/>
            <person name="Novak P."/>
            <person name="Neumann P."/>
        </authorList>
    </citation>
    <scope>NUCLEOTIDE SEQUENCE</scope>
</reference>
<sequence>MNLLTWNVRGLVCACPRLREFIRQHCLNFISILEPLVSQDNGVFYLNKIGFSNLFMSATNRIWVMWNDSAFDVISVVDKGQFLLIKLRYIPLDFLFVFSPVYGKHTRAERASLWEGMTTFAQAEHIPWVLGGDFNIVSNLGEYKGPSCPLIGDMADFRNCIDECSLLQLPTLGSTYTWTGVRSNGRIWERLDRFLVNQEFLDHFDTCNIQHLSKAASDHCPLLLMCDIASLHGPSQFRFQNMWLTSEEFLPFVRQKRETYHMFGGGGMRGMASKLKALK</sequence>
<accession>A0A9P0ZAQ4</accession>
<organism evidence="2 3">
    <name type="scientific">Cuscuta europaea</name>
    <name type="common">European dodder</name>
    <dbReference type="NCBI Taxonomy" id="41803"/>
    <lineage>
        <taxon>Eukaryota</taxon>
        <taxon>Viridiplantae</taxon>
        <taxon>Streptophyta</taxon>
        <taxon>Embryophyta</taxon>
        <taxon>Tracheophyta</taxon>
        <taxon>Spermatophyta</taxon>
        <taxon>Magnoliopsida</taxon>
        <taxon>eudicotyledons</taxon>
        <taxon>Gunneridae</taxon>
        <taxon>Pentapetalae</taxon>
        <taxon>asterids</taxon>
        <taxon>lamiids</taxon>
        <taxon>Solanales</taxon>
        <taxon>Convolvulaceae</taxon>
        <taxon>Cuscuteae</taxon>
        <taxon>Cuscuta</taxon>
        <taxon>Cuscuta subgen. Cuscuta</taxon>
    </lineage>
</organism>
<name>A0A9P0ZAQ4_CUSEU</name>
<dbReference type="AlphaFoldDB" id="A0A9P0ZAQ4"/>
<evidence type="ECO:0000259" key="1">
    <source>
        <dbReference type="Pfam" id="PF03372"/>
    </source>
</evidence>
<gene>
    <name evidence="2" type="ORF">CEURO_LOCUS11904</name>
</gene>
<dbReference type="Pfam" id="PF03372">
    <property type="entry name" value="Exo_endo_phos"/>
    <property type="match status" value="1"/>
</dbReference>
<dbReference type="Proteomes" id="UP001152484">
    <property type="component" value="Unassembled WGS sequence"/>
</dbReference>
<dbReference type="Gene3D" id="3.60.10.10">
    <property type="entry name" value="Endonuclease/exonuclease/phosphatase"/>
    <property type="match status" value="1"/>
</dbReference>
<evidence type="ECO:0000313" key="2">
    <source>
        <dbReference type="EMBL" id="CAH9092322.1"/>
    </source>
</evidence>
<dbReference type="InterPro" id="IPR005135">
    <property type="entry name" value="Endo/exonuclease/phosphatase"/>
</dbReference>
<protein>
    <recommendedName>
        <fullName evidence="1">Endonuclease/exonuclease/phosphatase domain-containing protein</fullName>
    </recommendedName>
</protein>
<dbReference type="EMBL" id="CAMAPE010000029">
    <property type="protein sequence ID" value="CAH9092322.1"/>
    <property type="molecule type" value="Genomic_DNA"/>
</dbReference>
<dbReference type="SUPFAM" id="SSF56219">
    <property type="entry name" value="DNase I-like"/>
    <property type="match status" value="1"/>
</dbReference>
<dbReference type="OrthoDB" id="1930966at2759"/>
<dbReference type="InterPro" id="IPR036691">
    <property type="entry name" value="Endo/exonu/phosph_ase_sf"/>
</dbReference>
<keyword evidence="3" id="KW-1185">Reference proteome</keyword>
<proteinExistence type="predicted"/>
<feature type="domain" description="Endonuclease/exonuclease/phosphatase" evidence="1">
    <location>
        <begin position="4"/>
        <end position="219"/>
    </location>
</feature>
<dbReference type="GO" id="GO:0003824">
    <property type="term" value="F:catalytic activity"/>
    <property type="evidence" value="ECO:0007669"/>
    <property type="project" value="InterPro"/>
</dbReference>
<dbReference type="PANTHER" id="PTHR33710">
    <property type="entry name" value="BNAC02G09200D PROTEIN"/>
    <property type="match status" value="1"/>
</dbReference>
<evidence type="ECO:0000313" key="3">
    <source>
        <dbReference type="Proteomes" id="UP001152484"/>
    </source>
</evidence>